<dbReference type="RefSeq" id="WP_011831663.1">
    <property type="nucleotide sequence ID" value="NC_008826.1"/>
</dbReference>
<feature type="region of interest" description="Disordered" evidence="1">
    <location>
        <begin position="61"/>
        <end position="83"/>
    </location>
</feature>
<dbReference type="AlphaFoldDB" id="A2SND6"/>
<evidence type="ECO:0000313" key="2">
    <source>
        <dbReference type="EMBL" id="ABM97075.1"/>
    </source>
</evidence>
<dbReference type="HOGENOM" id="CLU_2538718_0_0_4"/>
<dbReference type="Proteomes" id="UP000000366">
    <property type="component" value="Plasmid RPME01"/>
</dbReference>
<name>A2SND6_METPP</name>
<accession>A2SND6</accession>
<dbReference type="KEGG" id="mpt:Mpe_B0300"/>
<evidence type="ECO:0000313" key="3">
    <source>
        <dbReference type="Proteomes" id="UP000000366"/>
    </source>
</evidence>
<protein>
    <submittedName>
        <fullName evidence="2">Uncharacterized protein</fullName>
    </submittedName>
</protein>
<organism evidence="2 3">
    <name type="scientific">Methylibium petroleiphilum (strain ATCC BAA-1232 / LMG 22953 / PM1)</name>
    <dbReference type="NCBI Taxonomy" id="420662"/>
    <lineage>
        <taxon>Bacteria</taxon>
        <taxon>Pseudomonadati</taxon>
        <taxon>Pseudomonadota</taxon>
        <taxon>Betaproteobacteria</taxon>
        <taxon>Burkholderiales</taxon>
        <taxon>Sphaerotilaceae</taxon>
        <taxon>Methylibium</taxon>
    </lineage>
</organism>
<gene>
    <name evidence="2" type="ordered locus">Mpe_B0300</name>
</gene>
<geneLocation type="plasmid" evidence="2 3">
    <name>RPME01</name>
</geneLocation>
<dbReference type="EMBL" id="CP000556">
    <property type="protein sequence ID" value="ABM97075.1"/>
    <property type="molecule type" value="Genomic_DNA"/>
</dbReference>
<keyword evidence="3" id="KW-1185">Reference proteome</keyword>
<keyword evidence="2" id="KW-0614">Plasmid</keyword>
<evidence type="ECO:0000256" key="1">
    <source>
        <dbReference type="SAM" id="MobiDB-lite"/>
    </source>
</evidence>
<reference evidence="2 3" key="1">
    <citation type="journal article" date="2007" name="J. Bacteriol.">
        <title>Whole-genome analysis of the methyl tert-butyl ether-degrading beta-proteobacterium Methylibium petroleiphilum PM1.</title>
        <authorList>
            <person name="Kane S.R."/>
            <person name="Chakicherla A.Y."/>
            <person name="Chain P.S.G."/>
            <person name="Schmidt R."/>
            <person name="Shin M.W."/>
            <person name="Legler T.C."/>
            <person name="Scow K.M."/>
            <person name="Larimer F.W."/>
            <person name="Lucas S.M."/>
            <person name="Richardson P.M."/>
            <person name="Hristova K.R."/>
        </authorList>
    </citation>
    <scope>NUCLEOTIDE SEQUENCE [LARGE SCALE GENOMIC DNA]</scope>
    <source>
        <strain evidence="3">ATCC BAA-1232 / LMG 22953 / PM1</strain>
        <plasmid evidence="2 3">RPME01</plasmid>
    </source>
</reference>
<proteinExistence type="predicted"/>
<sequence length="83" mass="9185">MTRALALYRRHSQAALVEMQSELCADPASRNTAGGPQLYIDSVRRKLSDIAQAITYHLDDKRAAAGNPVPTNGYSGRNSKRRR</sequence>